<dbReference type="PRINTS" id="PR00455">
    <property type="entry name" value="HTHTETR"/>
</dbReference>
<evidence type="ECO:0000313" key="6">
    <source>
        <dbReference type="EMBL" id="CAG37046.1"/>
    </source>
</evidence>
<evidence type="ECO:0000256" key="4">
    <source>
        <dbReference type="PROSITE-ProRule" id="PRU00335"/>
    </source>
</evidence>
<dbReference type="Proteomes" id="UP000000602">
    <property type="component" value="Chromosome"/>
</dbReference>
<dbReference type="EMBL" id="CR522870">
    <property type="protein sequence ID" value="CAG37046.1"/>
    <property type="molecule type" value="Genomic_DNA"/>
</dbReference>
<keyword evidence="7" id="KW-1185">Reference proteome</keyword>
<evidence type="ECO:0000256" key="3">
    <source>
        <dbReference type="ARBA" id="ARBA00023163"/>
    </source>
</evidence>
<keyword evidence="3" id="KW-0804">Transcription</keyword>
<dbReference type="Pfam" id="PF00440">
    <property type="entry name" value="TetR_N"/>
    <property type="match status" value="1"/>
</dbReference>
<feature type="DNA-binding region" description="H-T-H motif" evidence="4">
    <location>
        <begin position="38"/>
        <end position="57"/>
    </location>
</feature>
<dbReference type="InterPro" id="IPR011075">
    <property type="entry name" value="TetR_C"/>
</dbReference>
<evidence type="ECO:0000259" key="5">
    <source>
        <dbReference type="PROSITE" id="PS50977"/>
    </source>
</evidence>
<organism evidence="6 7">
    <name type="scientific">Desulfotalea psychrophila (strain LSv54 / DSM 12343)</name>
    <dbReference type="NCBI Taxonomy" id="177439"/>
    <lineage>
        <taxon>Bacteria</taxon>
        <taxon>Pseudomonadati</taxon>
        <taxon>Thermodesulfobacteriota</taxon>
        <taxon>Desulfobulbia</taxon>
        <taxon>Desulfobulbales</taxon>
        <taxon>Desulfocapsaceae</taxon>
        <taxon>Desulfotalea</taxon>
    </lineage>
</organism>
<reference evidence="7" key="1">
    <citation type="journal article" date="2004" name="Environ. Microbiol.">
        <title>The genome of Desulfotalea psychrophila, a sulfate-reducing bacterium from permanently cold Arctic sediments.</title>
        <authorList>
            <person name="Rabus R."/>
            <person name="Ruepp A."/>
            <person name="Frickey T."/>
            <person name="Rattei T."/>
            <person name="Fartmann B."/>
            <person name="Stark M."/>
            <person name="Bauer M."/>
            <person name="Zibat A."/>
            <person name="Lombardot T."/>
            <person name="Becker I."/>
            <person name="Amann J."/>
            <person name="Gellner K."/>
            <person name="Teeling H."/>
            <person name="Leuschner W.D."/>
            <person name="Gloeckner F.-O."/>
            <person name="Lupas A.N."/>
            <person name="Amann R."/>
            <person name="Klenk H.-P."/>
        </authorList>
    </citation>
    <scope>NUCLEOTIDE SEQUENCE [LARGE SCALE GENOMIC DNA]</scope>
    <source>
        <strain evidence="7">DSM 12343 / LSv54</strain>
    </source>
</reference>
<accession>Q6AKS9</accession>
<dbReference type="PANTHER" id="PTHR47506:SF3">
    <property type="entry name" value="HTH-TYPE TRANSCRIPTIONAL REGULATOR LMRA"/>
    <property type="match status" value="1"/>
</dbReference>
<gene>
    <name evidence="6" type="ordered locus">DP2317</name>
</gene>
<keyword evidence="1" id="KW-0805">Transcription regulation</keyword>
<keyword evidence="2 4" id="KW-0238">DNA-binding</keyword>
<evidence type="ECO:0000256" key="1">
    <source>
        <dbReference type="ARBA" id="ARBA00023015"/>
    </source>
</evidence>
<evidence type="ECO:0000256" key="2">
    <source>
        <dbReference type="ARBA" id="ARBA00023125"/>
    </source>
</evidence>
<dbReference type="PROSITE" id="PS50977">
    <property type="entry name" value="HTH_TETR_2"/>
    <property type="match status" value="1"/>
</dbReference>
<dbReference type="Pfam" id="PF16925">
    <property type="entry name" value="TetR_C_13"/>
    <property type="match status" value="1"/>
</dbReference>
<dbReference type="SUPFAM" id="SSF48498">
    <property type="entry name" value="Tetracyclin repressor-like, C-terminal domain"/>
    <property type="match status" value="1"/>
</dbReference>
<dbReference type="InterPro" id="IPR036271">
    <property type="entry name" value="Tet_transcr_reg_TetR-rel_C_sf"/>
</dbReference>
<dbReference type="KEGG" id="dps:DP2317"/>
<dbReference type="PANTHER" id="PTHR47506">
    <property type="entry name" value="TRANSCRIPTIONAL REGULATORY PROTEIN"/>
    <property type="match status" value="1"/>
</dbReference>
<feature type="domain" description="HTH tetR-type" evidence="5">
    <location>
        <begin position="15"/>
        <end position="75"/>
    </location>
</feature>
<dbReference type="SUPFAM" id="SSF46689">
    <property type="entry name" value="Homeodomain-like"/>
    <property type="match status" value="1"/>
</dbReference>
<dbReference type="InterPro" id="IPR001647">
    <property type="entry name" value="HTH_TetR"/>
</dbReference>
<dbReference type="HOGENOM" id="CLU_069356_28_1_7"/>
<dbReference type="AlphaFoldDB" id="Q6AKS9"/>
<dbReference type="Gene3D" id="1.10.357.10">
    <property type="entry name" value="Tetracycline Repressor, domain 2"/>
    <property type="match status" value="1"/>
</dbReference>
<sequence length="204" mass="22670">MISFLMLNLAMSKAEKTKQFVIEQVAPVFNKKGYAATSLKDLVDATGLTKGSIYGNFKNKDEVALCAYKYNVLFVYNALQDNILAAKTNRGKLLAYPKTYLAIHQHILHNGGCPVLNTAVDSYDVNEQLQVAVQKTIASWRQSIISFIEDGMSEGEFSKKTNASQTAYILICLVEGGFAMSKVTQDKSYIENALGYIEDLIRKM</sequence>
<protein>
    <recommendedName>
        <fullName evidence="5">HTH tetR-type domain-containing protein</fullName>
    </recommendedName>
</protein>
<dbReference type="InterPro" id="IPR009057">
    <property type="entry name" value="Homeodomain-like_sf"/>
</dbReference>
<dbReference type="STRING" id="177439.DP2317"/>
<evidence type="ECO:0000313" key="7">
    <source>
        <dbReference type="Proteomes" id="UP000000602"/>
    </source>
</evidence>
<name>Q6AKS9_DESPS</name>
<proteinExistence type="predicted"/>
<dbReference type="eggNOG" id="COG1309">
    <property type="taxonomic scope" value="Bacteria"/>
</dbReference>
<dbReference type="GO" id="GO:0003677">
    <property type="term" value="F:DNA binding"/>
    <property type="evidence" value="ECO:0007669"/>
    <property type="project" value="UniProtKB-UniRule"/>
</dbReference>